<keyword evidence="2" id="KW-0808">Transferase</keyword>
<feature type="compositionally biased region" description="Basic residues" evidence="1">
    <location>
        <begin position="56"/>
        <end position="78"/>
    </location>
</feature>
<dbReference type="GO" id="GO:0032259">
    <property type="term" value="P:methylation"/>
    <property type="evidence" value="ECO:0007669"/>
    <property type="project" value="UniProtKB-KW"/>
</dbReference>
<accession>A0A6J4UN46</accession>
<gene>
    <name evidence="2" type="ORF">AVDCRST_MAG79-2764</name>
</gene>
<organism evidence="2">
    <name type="scientific">uncultured Thermoleophilia bacterium</name>
    <dbReference type="NCBI Taxonomy" id="1497501"/>
    <lineage>
        <taxon>Bacteria</taxon>
        <taxon>Bacillati</taxon>
        <taxon>Actinomycetota</taxon>
        <taxon>Thermoleophilia</taxon>
        <taxon>environmental samples</taxon>
    </lineage>
</organism>
<protein>
    <submittedName>
        <fullName evidence="2">Methylated-DNA--protein-cysteine methyltransferase</fullName>
        <ecNumber evidence="2">2.1.1.63</ecNumber>
    </submittedName>
</protein>
<dbReference type="EC" id="2.1.1.63" evidence="2"/>
<feature type="compositionally biased region" description="Low complexity" evidence="1">
    <location>
        <begin position="79"/>
        <end position="93"/>
    </location>
</feature>
<keyword evidence="2" id="KW-0489">Methyltransferase</keyword>
<proteinExistence type="predicted"/>
<feature type="non-terminal residue" evidence="2">
    <location>
        <position position="217"/>
    </location>
</feature>
<sequence>ERSAGDGPPGRRPVAARGRRCRGRAAPGAAGGRRGTPGCGLRHGRLAARAAAARSHGARRGAARVRHGRTRGRARAARPPRLTAGARGADAARSGPTAAGGVLRRPTAGVRRPARPAPRGRVPPPGARGHGGRALRRSDDLHRRRGSGGQPARRPGGRDGPGGQPAGRLRALPPGAPGERCPRRLRGRAGAQAVAARARGGRGAHGVAQRRGRHGQV</sequence>
<evidence type="ECO:0000256" key="1">
    <source>
        <dbReference type="SAM" id="MobiDB-lite"/>
    </source>
</evidence>
<feature type="non-terminal residue" evidence="2">
    <location>
        <position position="1"/>
    </location>
</feature>
<evidence type="ECO:0000313" key="2">
    <source>
        <dbReference type="EMBL" id="CAA9551817.1"/>
    </source>
</evidence>
<dbReference type="AlphaFoldDB" id="A0A6J4UN46"/>
<feature type="compositionally biased region" description="Basic residues" evidence="1">
    <location>
        <begin position="208"/>
        <end position="217"/>
    </location>
</feature>
<name>A0A6J4UN46_9ACTN</name>
<reference evidence="2" key="1">
    <citation type="submission" date="2020-02" db="EMBL/GenBank/DDBJ databases">
        <authorList>
            <person name="Meier V. D."/>
        </authorList>
    </citation>
    <scope>NUCLEOTIDE SEQUENCE</scope>
    <source>
        <strain evidence="2">AVDCRST_MAG79</strain>
    </source>
</reference>
<dbReference type="GO" id="GO:0003908">
    <property type="term" value="F:methylated-DNA-[protein]-cysteine S-methyltransferase activity"/>
    <property type="evidence" value="ECO:0007669"/>
    <property type="project" value="UniProtKB-EC"/>
</dbReference>
<feature type="compositionally biased region" description="Low complexity" evidence="1">
    <location>
        <begin position="188"/>
        <end position="198"/>
    </location>
</feature>
<feature type="compositionally biased region" description="Gly residues" evidence="1">
    <location>
        <begin position="29"/>
        <end position="38"/>
    </location>
</feature>
<feature type="region of interest" description="Disordered" evidence="1">
    <location>
        <begin position="1"/>
        <end position="217"/>
    </location>
</feature>
<dbReference type="EMBL" id="CADCWC010000432">
    <property type="protein sequence ID" value="CAA9551817.1"/>
    <property type="molecule type" value="Genomic_DNA"/>
</dbReference>